<reference evidence="1" key="1">
    <citation type="submission" date="2009-01" db="EMBL/GenBank/DDBJ databases">
        <authorList>
            <person name="Qin X."/>
            <person name="Bachman B."/>
            <person name="Battles P."/>
            <person name="Bell A."/>
            <person name="Bess C."/>
            <person name="Bickham C."/>
            <person name="Chaboub L."/>
            <person name="Chen D."/>
            <person name="Coyle M."/>
            <person name="Deiros D.R."/>
            <person name="Dinh H."/>
            <person name="Forbes L."/>
            <person name="Fowler G."/>
            <person name="Francisco L."/>
            <person name="Fu Q."/>
            <person name="Gubbala S."/>
            <person name="Hale W."/>
            <person name="Han Y."/>
            <person name="Hemphill L."/>
            <person name="Highlander S.K."/>
            <person name="Hirani K."/>
            <person name="Hogues M."/>
            <person name="Jackson L."/>
            <person name="Jakkamsetti A."/>
            <person name="Javaid M."/>
            <person name="Jiang H."/>
            <person name="Korchina V."/>
            <person name="Kovar C."/>
            <person name="Lara F."/>
            <person name="Lee S."/>
            <person name="Mata R."/>
            <person name="Mathew T."/>
            <person name="Moen C."/>
            <person name="Morales K."/>
            <person name="Munidasa M."/>
            <person name="Nazareth L."/>
            <person name="Ngo R."/>
            <person name="Nguyen L."/>
            <person name="Okwuonu G."/>
            <person name="Ongeri F."/>
            <person name="Patil S."/>
            <person name="Petrosino J."/>
            <person name="Pham C."/>
            <person name="Pham P."/>
            <person name="Pu L.-L."/>
            <person name="Puazo M."/>
            <person name="Raj R."/>
            <person name="Reid J."/>
            <person name="Rouhana J."/>
            <person name="Saada N."/>
            <person name="Shang Y."/>
            <person name="Simmons D."/>
            <person name="Thornton R."/>
            <person name="Warren J."/>
            <person name="Weissenberger G."/>
            <person name="Zhang J."/>
            <person name="Zhang L."/>
            <person name="Zhou C."/>
            <person name="Zhu D."/>
            <person name="Muzny D."/>
            <person name="Worley K."/>
            <person name="Gibbs R."/>
        </authorList>
    </citation>
    <scope>NUCLEOTIDE SEQUENCE [LARGE SCALE GENOMIC DNA]</scope>
    <source>
        <strain evidence="1">LMS2-1</strain>
    </source>
</reference>
<evidence type="ECO:0000313" key="2">
    <source>
        <dbReference type="Proteomes" id="UP000004525"/>
    </source>
</evidence>
<name>C2JY21_LACRM</name>
<proteinExistence type="predicted"/>
<protein>
    <submittedName>
        <fullName evidence="1">Uncharacterized protein</fullName>
    </submittedName>
</protein>
<dbReference type="HOGENOM" id="CLU_3185222_0_0_9"/>
<gene>
    <name evidence="1" type="ORF">HMPREF0539_1806</name>
</gene>
<sequence>MEVELVQSNQRIAALMAQLMGGMTIRSVDIQKNMRSAAGLVNATLHISERR</sequence>
<dbReference type="EMBL" id="ACIZ01000071">
    <property type="protein sequence ID" value="EEN80074.1"/>
    <property type="molecule type" value="Genomic_DNA"/>
</dbReference>
<comment type="caution">
    <text evidence="1">The sequence shown here is derived from an EMBL/GenBank/DDBJ whole genome shotgun (WGS) entry which is preliminary data.</text>
</comment>
<dbReference type="Proteomes" id="UP000004525">
    <property type="component" value="Unassembled WGS sequence"/>
</dbReference>
<accession>C2JY21</accession>
<keyword evidence="2" id="KW-1185">Reference proteome</keyword>
<organism evidence="1 2">
    <name type="scientific">Lacticaseibacillus rhamnosus (strain LMS2-1)</name>
    <dbReference type="NCBI Taxonomy" id="525361"/>
    <lineage>
        <taxon>Bacteria</taxon>
        <taxon>Bacillati</taxon>
        <taxon>Bacillota</taxon>
        <taxon>Bacilli</taxon>
        <taxon>Lactobacillales</taxon>
        <taxon>Lactobacillaceae</taxon>
        <taxon>Lacticaseibacillus</taxon>
    </lineage>
</organism>
<evidence type="ECO:0000313" key="1">
    <source>
        <dbReference type="EMBL" id="EEN80074.1"/>
    </source>
</evidence>
<dbReference type="AlphaFoldDB" id="C2JY21"/>